<accession>W0FMX5</accession>
<dbReference type="NCBIfam" id="TIGR00738">
    <property type="entry name" value="rrf2_super"/>
    <property type="match status" value="1"/>
</dbReference>
<evidence type="ECO:0000313" key="1">
    <source>
        <dbReference type="EMBL" id="AHF24142.1"/>
    </source>
</evidence>
<dbReference type="InterPro" id="IPR030489">
    <property type="entry name" value="TR_Rrf2-type_CS"/>
</dbReference>
<sequence length="147" mass="16126">MKVSTKVQYGMLALADIALYSESGSAVSGPEIAERQDISQKYLEQILTHLKQAGLIRAQKGLRGGYTLARAADQIKLSEIFNALDSSILEETDPAGEKGGESLRGAVNDCVWRELNHSVSAFAESRTLSDIMQKCRELSGDWDMYVI</sequence>
<proteinExistence type="predicted"/>
<protein>
    <submittedName>
        <fullName evidence="1">BadM/Rrf2 family transcriptional regulator</fullName>
    </submittedName>
</protein>
<dbReference type="Gene3D" id="1.10.10.10">
    <property type="entry name" value="Winged helix-like DNA-binding domain superfamily/Winged helix DNA-binding domain"/>
    <property type="match status" value="1"/>
</dbReference>
<organism evidence="1">
    <name type="scientific">uncultured bacterium Contig46</name>
    <dbReference type="NCBI Taxonomy" id="1393580"/>
    <lineage>
        <taxon>Bacteria</taxon>
        <taxon>environmental samples</taxon>
    </lineage>
</organism>
<dbReference type="GO" id="GO:0003700">
    <property type="term" value="F:DNA-binding transcription factor activity"/>
    <property type="evidence" value="ECO:0007669"/>
    <property type="project" value="TreeGrafter"/>
</dbReference>
<name>W0FMX5_9BACT</name>
<dbReference type="PROSITE" id="PS01332">
    <property type="entry name" value="HTH_RRF2_1"/>
    <property type="match status" value="1"/>
</dbReference>
<dbReference type="InterPro" id="IPR036390">
    <property type="entry name" value="WH_DNA-bd_sf"/>
</dbReference>
<dbReference type="EMBL" id="KC246785">
    <property type="protein sequence ID" value="AHF24142.1"/>
    <property type="molecule type" value="Genomic_DNA"/>
</dbReference>
<dbReference type="AlphaFoldDB" id="W0FMX5"/>
<dbReference type="PANTHER" id="PTHR33221:SF16">
    <property type="entry name" value="HTH-TYPE TRANSCRIPTIONAL REGULATOR SLR0846-RELATED"/>
    <property type="match status" value="1"/>
</dbReference>
<dbReference type="GO" id="GO:0005829">
    <property type="term" value="C:cytosol"/>
    <property type="evidence" value="ECO:0007669"/>
    <property type="project" value="TreeGrafter"/>
</dbReference>
<dbReference type="InterPro" id="IPR036388">
    <property type="entry name" value="WH-like_DNA-bd_sf"/>
</dbReference>
<dbReference type="PROSITE" id="PS51197">
    <property type="entry name" value="HTH_RRF2_2"/>
    <property type="match status" value="1"/>
</dbReference>
<dbReference type="InterPro" id="IPR000944">
    <property type="entry name" value="Tscrpt_reg_Rrf2"/>
</dbReference>
<dbReference type="Pfam" id="PF02082">
    <property type="entry name" value="Rrf2"/>
    <property type="match status" value="1"/>
</dbReference>
<dbReference type="PANTHER" id="PTHR33221">
    <property type="entry name" value="WINGED HELIX-TURN-HELIX TRANSCRIPTIONAL REGULATOR, RRF2 FAMILY"/>
    <property type="match status" value="1"/>
</dbReference>
<reference evidence="1" key="1">
    <citation type="journal article" date="2013" name="PLoS ONE">
        <title>Metagenomic insights into the carbohydrate-active enzymes carried by the microorganisms adhering to solid digesta in the rumen of cows.</title>
        <authorList>
            <person name="Wang L."/>
            <person name="Hatem A."/>
            <person name="Catalyurek U.V."/>
            <person name="Morrison M."/>
            <person name="Yu Z."/>
        </authorList>
    </citation>
    <scope>NUCLEOTIDE SEQUENCE</scope>
</reference>
<dbReference type="SUPFAM" id="SSF46785">
    <property type="entry name" value="Winged helix' DNA-binding domain"/>
    <property type="match status" value="1"/>
</dbReference>